<evidence type="ECO:0000313" key="2">
    <source>
        <dbReference type="WBParaSite" id="nRc.2.0.1.t23304-RA"/>
    </source>
</evidence>
<proteinExistence type="predicted"/>
<sequence length="65" mass="6897">MQSREWHVPASVFGAVVWAPASSALDHFGTSCSGASYFSASGTGRYCMAPLFSMNRISGTARYAT</sequence>
<dbReference type="Proteomes" id="UP000887565">
    <property type="component" value="Unplaced"/>
</dbReference>
<name>A0A915J9Z6_ROMCU</name>
<dbReference type="WBParaSite" id="nRc.2.0.1.t23304-RA">
    <property type="protein sequence ID" value="nRc.2.0.1.t23304-RA"/>
    <property type="gene ID" value="nRc.2.0.1.g23304"/>
</dbReference>
<dbReference type="AlphaFoldDB" id="A0A915J9Z6"/>
<reference evidence="2" key="1">
    <citation type="submission" date="2022-11" db="UniProtKB">
        <authorList>
            <consortium name="WormBaseParasite"/>
        </authorList>
    </citation>
    <scope>IDENTIFICATION</scope>
</reference>
<evidence type="ECO:0000313" key="1">
    <source>
        <dbReference type="Proteomes" id="UP000887565"/>
    </source>
</evidence>
<keyword evidence="1" id="KW-1185">Reference proteome</keyword>
<protein>
    <submittedName>
        <fullName evidence="2">Secreted protein</fullName>
    </submittedName>
</protein>
<accession>A0A915J9Z6</accession>
<organism evidence="1 2">
    <name type="scientific">Romanomermis culicivorax</name>
    <name type="common">Nematode worm</name>
    <dbReference type="NCBI Taxonomy" id="13658"/>
    <lineage>
        <taxon>Eukaryota</taxon>
        <taxon>Metazoa</taxon>
        <taxon>Ecdysozoa</taxon>
        <taxon>Nematoda</taxon>
        <taxon>Enoplea</taxon>
        <taxon>Dorylaimia</taxon>
        <taxon>Mermithida</taxon>
        <taxon>Mermithoidea</taxon>
        <taxon>Mermithidae</taxon>
        <taxon>Romanomermis</taxon>
    </lineage>
</organism>